<feature type="transmembrane region" description="Helical" evidence="1">
    <location>
        <begin position="182"/>
        <end position="200"/>
    </location>
</feature>
<feature type="transmembrane region" description="Helical" evidence="1">
    <location>
        <begin position="307"/>
        <end position="327"/>
    </location>
</feature>
<feature type="transmembrane region" description="Helical" evidence="1">
    <location>
        <begin position="275"/>
        <end position="300"/>
    </location>
</feature>
<dbReference type="EMBL" id="BAAACW010000153">
    <property type="protein sequence ID" value="GAA0370703.1"/>
    <property type="molecule type" value="Genomic_DNA"/>
</dbReference>
<keyword evidence="1" id="KW-0472">Membrane</keyword>
<proteinExistence type="predicted"/>
<accession>A0ABN0XR91</accession>
<name>A0ABN0XR91_9LACT</name>
<keyword evidence="3" id="KW-1185">Reference proteome</keyword>
<comment type="caution">
    <text evidence="2">The sequence shown here is derived from an EMBL/GenBank/DDBJ whole genome shotgun (WGS) entry which is preliminary data.</text>
</comment>
<keyword evidence="1" id="KW-1133">Transmembrane helix</keyword>
<evidence type="ECO:0000313" key="2">
    <source>
        <dbReference type="EMBL" id="GAA0370703.1"/>
    </source>
</evidence>
<feature type="transmembrane region" description="Helical" evidence="1">
    <location>
        <begin position="365"/>
        <end position="385"/>
    </location>
</feature>
<reference evidence="2 3" key="1">
    <citation type="journal article" date="2019" name="Int. J. Syst. Evol. Microbiol.">
        <title>The Global Catalogue of Microorganisms (GCM) 10K type strain sequencing project: providing services to taxonomists for standard genome sequencing and annotation.</title>
        <authorList>
            <consortium name="The Broad Institute Genomics Platform"/>
            <consortium name="The Broad Institute Genome Sequencing Center for Infectious Disease"/>
            <person name="Wu L."/>
            <person name="Ma J."/>
        </authorList>
    </citation>
    <scope>NUCLEOTIDE SEQUENCE [LARGE SCALE GENOMIC DNA]</scope>
    <source>
        <strain evidence="2 3">JCM 12662</strain>
    </source>
</reference>
<gene>
    <name evidence="2" type="ORF">GCM10008932_22700</name>
</gene>
<evidence type="ECO:0000256" key="1">
    <source>
        <dbReference type="SAM" id="Phobius"/>
    </source>
</evidence>
<keyword evidence="1" id="KW-0812">Transmembrane</keyword>
<dbReference type="RefSeq" id="WP_343756727.1">
    <property type="nucleotide sequence ID" value="NZ_BAAACW010000153.1"/>
</dbReference>
<evidence type="ECO:0000313" key="3">
    <source>
        <dbReference type="Proteomes" id="UP001501166"/>
    </source>
</evidence>
<protein>
    <recommendedName>
        <fullName evidence="4">ABC transporter permease</fullName>
    </recommendedName>
</protein>
<dbReference type="Proteomes" id="UP001501166">
    <property type="component" value="Unassembled WGS sequence"/>
</dbReference>
<organism evidence="2 3">
    <name type="scientific">Alkalibacterium iburiense</name>
    <dbReference type="NCBI Taxonomy" id="290589"/>
    <lineage>
        <taxon>Bacteria</taxon>
        <taxon>Bacillati</taxon>
        <taxon>Bacillota</taxon>
        <taxon>Bacilli</taxon>
        <taxon>Lactobacillales</taxon>
        <taxon>Carnobacteriaceae</taxon>
        <taxon>Alkalibacterium</taxon>
    </lineage>
</organism>
<sequence>MKKVLKWNGLLLMREWKTRLLLIGFLLFLSTFSLLYREQSVILPEAQLRSEYSDAHQIFRLIPDAHFEGELGEEVEMRLARNSRLIGLNQYILTQREGNTVEGLEDIVSDYLQNGREMAENNLFLHDATEFESHDLLTSVYLPSRQEVEEQLGFYNALEENNLDIEWNPYASSQIFQQQIELFTSVVLFIAIALLAGDHFTKDQVKNYSVTQNIPLSMKTQWRGRTFLLWLMTWVVALIGIAASYGISLFSSDTRGSLQYPIPIYISQSMSYIPLWLYGLLLIASGMLISYLFLLIITGLSWMIRNVYFTLFIVGALVLFPVVWTVLPPFSGWQPSFYTDIVSVVSGESAVLYQLPTIEFWRLPLLALIVWLGIEMVFHYVFKLIPTQTLGLKRRVTQ</sequence>
<feature type="transmembrane region" description="Helical" evidence="1">
    <location>
        <begin position="227"/>
        <end position="247"/>
    </location>
</feature>
<evidence type="ECO:0008006" key="4">
    <source>
        <dbReference type="Google" id="ProtNLM"/>
    </source>
</evidence>